<dbReference type="Pfam" id="PF03992">
    <property type="entry name" value="ABM"/>
    <property type="match status" value="1"/>
</dbReference>
<reference evidence="3" key="1">
    <citation type="submission" date="2017-03" db="EMBL/GenBank/DDBJ databases">
        <title>Genomes of endolithic fungi from Antarctica.</title>
        <authorList>
            <person name="Coleine C."/>
            <person name="Masonjones S."/>
            <person name="Stajich J.E."/>
        </authorList>
    </citation>
    <scope>NUCLEOTIDE SEQUENCE [LARGE SCALE GENOMIC DNA]</scope>
    <source>
        <strain evidence="3">CCFEE 5527</strain>
    </source>
</reference>
<organism evidence="2 3">
    <name type="scientific">Cryoendolithus antarcticus</name>
    <dbReference type="NCBI Taxonomy" id="1507870"/>
    <lineage>
        <taxon>Eukaryota</taxon>
        <taxon>Fungi</taxon>
        <taxon>Dikarya</taxon>
        <taxon>Ascomycota</taxon>
        <taxon>Pezizomycotina</taxon>
        <taxon>Dothideomycetes</taxon>
        <taxon>Dothideomycetidae</taxon>
        <taxon>Cladosporiales</taxon>
        <taxon>Cladosporiaceae</taxon>
        <taxon>Cryoendolithus</taxon>
    </lineage>
</organism>
<dbReference type="PROSITE" id="PS51725">
    <property type="entry name" value="ABM"/>
    <property type="match status" value="1"/>
</dbReference>
<gene>
    <name evidence="2" type="ORF">B0A48_15745</name>
</gene>
<proteinExistence type="predicted"/>
<dbReference type="PANTHER" id="PTHR40624">
    <property type="entry name" value="BIOSYNTHESIS MONOOXYGENASE, PUTATIVE (AFU_ORTHOLOGUE AFUA_1G12025)-RELATED"/>
    <property type="match status" value="1"/>
</dbReference>
<dbReference type="PANTHER" id="PTHR40624:SF1">
    <property type="entry name" value="BIOSYNTHESIS MONOOXYGENASE, PUTATIVE (AFU_ORTHOLOGUE AFUA_1G12025)-RELATED"/>
    <property type="match status" value="1"/>
</dbReference>
<dbReference type="InterPro" id="IPR007138">
    <property type="entry name" value="ABM_dom"/>
</dbReference>
<evidence type="ECO:0000313" key="2">
    <source>
        <dbReference type="EMBL" id="OQN98484.1"/>
    </source>
</evidence>
<keyword evidence="3" id="KW-1185">Reference proteome</keyword>
<dbReference type="EMBL" id="NAJO01000045">
    <property type="protein sequence ID" value="OQN98484.1"/>
    <property type="molecule type" value="Genomic_DNA"/>
</dbReference>
<dbReference type="Proteomes" id="UP000192596">
    <property type="component" value="Unassembled WGS sequence"/>
</dbReference>
<dbReference type="STRING" id="1507870.A0A1V8SH58"/>
<feature type="domain" description="ABM" evidence="1">
    <location>
        <begin position="6"/>
        <end position="102"/>
    </location>
</feature>
<dbReference type="InParanoid" id="A0A1V8SH58"/>
<evidence type="ECO:0000313" key="3">
    <source>
        <dbReference type="Proteomes" id="UP000192596"/>
    </source>
</evidence>
<dbReference type="SUPFAM" id="SSF54909">
    <property type="entry name" value="Dimeric alpha+beta barrel"/>
    <property type="match status" value="1"/>
</dbReference>
<name>A0A1V8SH58_9PEZI</name>
<accession>A0A1V8SH58</accession>
<comment type="caution">
    <text evidence="2">The sequence shown here is derived from an EMBL/GenBank/DDBJ whole genome shotgun (WGS) entry which is preliminary data.</text>
</comment>
<dbReference type="AlphaFoldDB" id="A0A1V8SH58"/>
<dbReference type="Gene3D" id="3.30.70.100">
    <property type="match status" value="1"/>
</dbReference>
<sequence>MSSSEVNIVALMRPRQGQTQKVLDLIQEAANHVEKNEQGTDRYEIYSSLRPSKEGTDTICMVERYKHKQALKEHGGSQPFQKFQSELAKQDLLLAPAVIHVLARRGGFTSRL</sequence>
<dbReference type="OrthoDB" id="10011777at2759"/>
<evidence type="ECO:0000259" key="1">
    <source>
        <dbReference type="PROSITE" id="PS51725"/>
    </source>
</evidence>
<protein>
    <recommendedName>
        <fullName evidence="1">ABM domain-containing protein</fullName>
    </recommendedName>
</protein>
<dbReference type="InterPro" id="IPR011008">
    <property type="entry name" value="Dimeric_a/b-barrel"/>
</dbReference>